<organism evidence="1">
    <name type="scientific">Siphoviridae sp. ct0yq10</name>
    <dbReference type="NCBI Taxonomy" id="2826270"/>
    <lineage>
        <taxon>Viruses</taxon>
        <taxon>Duplodnaviria</taxon>
        <taxon>Heunggongvirae</taxon>
        <taxon>Uroviricota</taxon>
        <taxon>Caudoviricetes</taxon>
    </lineage>
</organism>
<sequence length="114" mass="12921">MNDEKRYEYEGWFPGVEGDDTAYGLFWDTENSYRACIKPMEQDEAVELWNTVQEEHAAEAKEGASHVGKYIAIGCGLFIGHKLLSHSGAYGKAKRWISKKFGKKEDEGIIISEE</sequence>
<evidence type="ECO:0000313" key="1">
    <source>
        <dbReference type="EMBL" id="DAD84052.1"/>
    </source>
</evidence>
<reference evidence="1" key="1">
    <citation type="journal article" date="2021" name="Proc. Natl. Acad. Sci. U.S.A.">
        <title>A Catalog of Tens of Thousands of Viruses from Human Metagenomes Reveals Hidden Associations with Chronic Diseases.</title>
        <authorList>
            <person name="Tisza M.J."/>
            <person name="Buck C.B."/>
        </authorList>
    </citation>
    <scope>NUCLEOTIDE SEQUENCE</scope>
    <source>
        <strain evidence="1">Ct0yq10</strain>
    </source>
</reference>
<proteinExistence type="predicted"/>
<dbReference type="EMBL" id="BK014951">
    <property type="protein sequence ID" value="DAD84052.1"/>
    <property type="molecule type" value="Genomic_DNA"/>
</dbReference>
<accession>A0A8S5MPC3</accession>
<name>A0A8S5MPC3_9CAUD</name>
<protein>
    <submittedName>
        <fullName evidence="1">Uncharacterized protein</fullName>
    </submittedName>
</protein>